<accession>A0A0B1ZLQ7</accession>
<evidence type="ECO:0000256" key="3">
    <source>
        <dbReference type="ARBA" id="ARBA00023237"/>
    </source>
</evidence>
<evidence type="ECO:0000313" key="4">
    <source>
        <dbReference type="EMBL" id="KHK90274.1"/>
    </source>
</evidence>
<dbReference type="SUPFAM" id="SSF56935">
    <property type="entry name" value="Porins"/>
    <property type="match status" value="1"/>
</dbReference>
<gene>
    <name evidence="4" type="ORF">LK12_16725</name>
</gene>
<dbReference type="STRING" id="1348853.LK12_16725"/>
<comment type="caution">
    <text evidence="4">The sequence shown here is derived from an EMBL/GenBank/DDBJ whole genome shotgun (WGS) entry which is preliminary data.</text>
</comment>
<evidence type="ECO:0000256" key="1">
    <source>
        <dbReference type="ARBA" id="ARBA00004442"/>
    </source>
</evidence>
<reference evidence="4 5" key="1">
    <citation type="submission" date="2014-10" db="EMBL/GenBank/DDBJ databases">
        <title>Genome sequence of Novosphingobium malaysiense MUSC 273(T).</title>
        <authorList>
            <person name="Lee L.-H."/>
        </authorList>
    </citation>
    <scope>NUCLEOTIDE SEQUENCE [LARGE SCALE GENOMIC DNA]</scope>
    <source>
        <strain evidence="4 5">MUSC 273</strain>
    </source>
</reference>
<organism evidence="4 5">
    <name type="scientific">Novosphingobium malaysiense</name>
    <dbReference type="NCBI Taxonomy" id="1348853"/>
    <lineage>
        <taxon>Bacteria</taxon>
        <taxon>Pseudomonadati</taxon>
        <taxon>Pseudomonadota</taxon>
        <taxon>Alphaproteobacteria</taxon>
        <taxon>Sphingomonadales</taxon>
        <taxon>Sphingomonadaceae</taxon>
        <taxon>Novosphingobium</taxon>
    </lineage>
</organism>
<dbReference type="GO" id="GO:0009279">
    <property type="term" value="C:cell outer membrane"/>
    <property type="evidence" value="ECO:0007669"/>
    <property type="project" value="UniProtKB-SubCell"/>
</dbReference>
<name>A0A0B1ZLQ7_9SPHN</name>
<evidence type="ECO:0000256" key="2">
    <source>
        <dbReference type="ARBA" id="ARBA00023136"/>
    </source>
</evidence>
<sequence>MTSPPAPGKDNSLGDEKVPCGEIGIRARALNKKTAFYYYKFEGLQVGANTIAPDTGNTLIKTVNAASAKVYGVEFDVSYCPPSIKGHNLRLAINWNLARFQDFRGATCDNGQTISDGCKLVVDTATDRFVPVPAGQLAMARDLSGTRLRLDDQRRLRLRAARRRFAYLELRLESAVLVEPPDHARHPLRLAAARLRQAHAIVNFKADSGARELSAIGNNLTNKYTTATARCSIRPATTCWRSRRRAFPRHRPISRKQPAFPTVAAKSSLA</sequence>
<dbReference type="EMBL" id="JTDI01000005">
    <property type="protein sequence ID" value="KHK90274.1"/>
    <property type="molecule type" value="Genomic_DNA"/>
</dbReference>
<dbReference type="InterPro" id="IPR036942">
    <property type="entry name" value="Beta-barrel_TonB_sf"/>
</dbReference>
<comment type="subcellular location">
    <subcellularLocation>
        <location evidence="1">Cell outer membrane</location>
    </subcellularLocation>
</comment>
<keyword evidence="2" id="KW-0472">Membrane</keyword>
<evidence type="ECO:0000313" key="5">
    <source>
        <dbReference type="Proteomes" id="UP000031057"/>
    </source>
</evidence>
<dbReference type="AlphaFoldDB" id="A0A0B1ZLQ7"/>
<dbReference type="Proteomes" id="UP000031057">
    <property type="component" value="Unassembled WGS sequence"/>
</dbReference>
<dbReference type="Gene3D" id="2.40.170.20">
    <property type="entry name" value="TonB-dependent receptor, beta-barrel domain"/>
    <property type="match status" value="1"/>
</dbReference>
<protein>
    <submittedName>
        <fullName evidence="4">Uncharacterized protein</fullName>
    </submittedName>
</protein>
<proteinExistence type="predicted"/>
<keyword evidence="5" id="KW-1185">Reference proteome</keyword>
<keyword evidence="3" id="KW-0998">Cell outer membrane</keyword>